<evidence type="ECO:0000259" key="8">
    <source>
        <dbReference type="PROSITE" id="PS50026"/>
    </source>
</evidence>
<protein>
    <submittedName>
        <fullName evidence="13">Receptor-type tyrosine-protein phosphatase T</fullName>
    </submittedName>
</protein>
<dbReference type="InterPro" id="IPR000387">
    <property type="entry name" value="Tyr_Pase_dom"/>
</dbReference>
<evidence type="ECO:0000256" key="2">
    <source>
        <dbReference type="ARBA" id="ARBA00022729"/>
    </source>
</evidence>
<dbReference type="OrthoDB" id="10253954at2759"/>
<dbReference type="PROSITE" id="PS01186">
    <property type="entry name" value="EGF_2"/>
    <property type="match status" value="1"/>
</dbReference>
<dbReference type="Proteomes" id="UP001152320">
    <property type="component" value="Chromosome 6"/>
</dbReference>
<evidence type="ECO:0000256" key="1">
    <source>
        <dbReference type="ARBA" id="ARBA00004167"/>
    </source>
</evidence>
<dbReference type="SUPFAM" id="SSF49265">
    <property type="entry name" value="Fibronectin type III"/>
    <property type="match status" value="3"/>
</dbReference>
<dbReference type="EMBL" id="JAIZAY010000006">
    <property type="protein sequence ID" value="KAJ8040194.1"/>
    <property type="molecule type" value="Genomic_DNA"/>
</dbReference>
<keyword evidence="2" id="KW-0732">Signal</keyword>
<keyword evidence="6" id="KW-1015">Disulfide bond</keyword>
<evidence type="ECO:0000313" key="14">
    <source>
        <dbReference type="Proteomes" id="UP001152320"/>
    </source>
</evidence>
<keyword evidence="14" id="KW-1185">Reference proteome</keyword>
<keyword evidence="5 7" id="KW-0472">Membrane</keyword>
<evidence type="ECO:0000259" key="9">
    <source>
        <dbReference type="PROSITE" id="PS50055"/>
    </source>
</evidence>
<dbReference type="PROSITE" id="PS50853">
    <property type="entry name" value="FN3"/>
    <property type="match status" value="6"/>
</dbReference>
<dbReference type="InterPro" id="IPR016130">
    <property type="entry name" value="Tyr_Pase_AS"/>
</dbReference>
<dbReference type="SUPFAM" id="SSF52799">
    <property type="entry name" value="(Phosphotyrosine protein) phosphatases II"/>
    <property type="match status" value="1"/>
</dbReference>
<feature type="domain" description="Fibronectin type-III" evidence="12">
    <location>
        <begin position="958"/>
        <end position="1061"/>
    </location>
</feature>
<dbReference type="InterPro" id="IPR000742">
    <property type="entry name" value="EGF"/>
</dbReference>
<feature type="domain" description="Tyrosine specific protein phosphatases" evidence="10">
    <location>
        <begin position="1567"/>
        <end position="1638"/>
    </location>
</feature>
<evidence type="ECO:0000256" key="3">
    <source>
        <dbReference type="ARBA" id="ARBA00022801"/>
    </source>
</evidence>
<dbReference type="Gene3D" id="2.60.40.10">
    <property type="entry name" value="Immunoglobulins"/>
    <property type="match status" value="8"/>
</dbReference>
<dbReference type="InterPro" id="IPR007110">
    <property type="entry name" value="Ig-like_dom"/>
</dbReference>
<dbReference type="InterPro" id="IPR002049">
    <property type="entry name" value="LE_dom"/>
</dbReference>
<dbReference type="PANTHER" id="PTHR26391">
    <property type="entry name" value="INACTIVE TYROSINE-PROTEIN KINASE 7"/>
    <property type="match status" value="1"/>
</dbReference>
<evidence type="ECO:0000256" key="5">
    <source>
        <dbReference type="ARBA" id="ARBA00023136"/>
    </source>
</evidence>
<comment type="caution">
    <text evidence="6">Lacks conserved residue(s) required for the propagation of feature annotation.</text>
</comment>
<feature type="transmembrane region" description="Helical" evidence="7">
    <location>
        <begin position="1275"/>
        <end position="1297"/>
    </location>
</feature>
<reference evidence="13" key="1">
    <citation type="submission" date="2021-10" db="EMBL/GenBank/DDBJ databases">
        <title>Tropical sea cucumber genome reveals ecological adaptation and Cuvierian tubules defense mechanism.</title>
        <authorList>
            <person name="Chen T."/>
        </authorList>
    </citation>
    <scope>NUCLEOTIDE SEQUENCE</scope>
    <source>
        <strain evidence="13">Nanhai2018</strain>
        <tissue evidence="13">Muscle</tissue>
    </source>
</reference>
<dbReference type="InterPro" id="IPR013783">
    <property type="entry name" value="Ig-like_fold"/>
</dbReference>
<dbReference type="CDD" id="cd12087">
    <property type="entry name" value="TM_EGFR-like"/>
    <property type="match status" value="1"/>
</dbReference>
<accession>A0A9Q1C8Q3</accession>
<comment type="subcellular location">
    <subcellularLocation>
        <location evidence="1">Membrane</location>
        <topology evidence="1">Single-pass membrane protein</topology>
    </subcellularLocation>
</comment>
<dbReference type="PROSITE" id="PS00022">
    <property type="entry name" value="EGF_1"/>
    <property type="match status" value="1"/>
</dbReference>
<feature type="transmembrane region" description="Helical" evidence="7">
    <location>
        <begin position="7"/>
        <end position="25"/>
    </location>
</feature>
<feature type="domain" description="Tyrosine-protein phosphatase" evidence="9">
    <location>
        <begin position="1363"/>
        <end position="1647"/>
    </location>
</feature>
<dbReference type="SMART" id="SM00194">
    <property type="entry name" value="PTPc"/>
    <property type="match status" value="1"/>
</dbReference>
<dbReference type="Gene3D" id="3.90.190.10">
    <property type="entry name" value="Protein tyrosine phosphatase superfamily"/>
    <property type="match status" value="1"/>
</dbReference>
<dbReference type="PROSITE" id="PS50056">
    <property type="entry name" value="TYR_PHOSPHATASE_2"/>
    <property type="match status" value="1"/>
</dbReference>
<dbReference type="Pfam" id="PF00102">
    <property type="entry name" value="Y_phosphatase"/>
    <property type="match status" value="1"/>
</dbReference>
<dbReference type="CDD" id="cd00055">
    <property type="entry name" value="EGF_Lam"/>
    <property type="match status" value="1"/>
</dbReference>
<name>A0A9Q1C8Q3_HOLLE</name>
<dbReference type="PRINTS" id="PR00700">
    <property type="entry name" value="PRTYPHPHTASE"/>
</dbReference>
<feature type="disulfide bond" evidence="6">
    <location>
        <begin position="266"/>
        <end position="275"/>
    </location>
</feature>
<evidence type="ECO:0000259" key="10">
    <source>
        <dbReference type="PROSITE" id="PS50056"/>
    </source>
</evidence>
<keyword evidence="7" id="KW-0812">Transmembrane</keyword>
<dbReference type="PROSITE" id="PS00383">
    <property type="entry name" value="TYR_PHOSPHATASE_1"/>
    <property type="match status" value="1"/>
</dbReference>
<dbReference type="PANTHER" id="PTHR26391:SF18">
    <property type="entry name" value="PROTEIN KINASE RECEPTOR TIE-1, PUTATIVE-RELATED"/>
    <property type="match status" value="1"/>
</dbReference>
<feature type="domain" description="EGF-like" evidence="8">
    <location>
        <begin position="249"/>
        <end position="276"/>
    </location>
</feature>
<evidence type="ECO:0000256" key="7">
    <source>
        <dbReference type="SAM" id="Phobius"/>
    </source>
</evidence>
<dbReference type="Gene3D" id="2.170.300.10">
    <property type="entry name" value="Tie2 ligand-binding domain superfamily"/>
    <property type="match status" value="1"/>
</dbReference>
<evidence type="ECO:0000256" key="4">
    <source>
        <dbReference type="ARBA" id="ARBA00022912"/>
    </source>
</evidence>
<keyword evidence="7" id="KW-1133">Transmembrane helix</keyword>
<feature type="domain" description="Fibronectin type-III" evidence="12">
    <location>
        <begin position="1066"/>
        <end position="1164"/>
    </location>
</feature>
<feature type="domain" description="Fibronectin type-III" evidence="12">
    <location>
        <begin position="854"/>
        <end position="955"/>
    </location>
</feature>
<keyword evidence="3" id="KW-0378">Hydrolase</keyword>
<keyword evidence="4" id="KW-0904">Protein phosphatase</keyword>
<gene>
    <name evidence="13" type="ORF">HOLleu_14422</name>
</gene>
<dbReference type="PROSITE" id="PS50055">
    <property type="entry name" value="TYR_PHOSPHATASE_PTP"/>
    <property type="match status" value="1"/>
</dbReference>
<dbReference type="InterPro" id="IPR000242">
    <property type="entry name" value="PTP_cat"/>
</dbReference>
<dbReference type="CDD" id="cd00047">
    <property type="entry name" value="PTPc"/>
    <property type="match status" value="1"/>
</dbReference>
<dbReference type="SMART" id="SM00404">
    <property type="entry name" value="PTPc_motif"/>
    <property type="match status" value="1"/>
</dbReference>
<dbReference type="GO" id="GO:0004725">
    <property type="term" value="F:protein tyrosine phosphatase activity"/>
    <property type="evidence" value="ECO:0007669"/>
    <property type="project" value="InterPro"/>
</dbReference>
<dbReference type="Pfam" id="PF00041">
    <property type="entry name" value="fn3"/>
    <property type="match status" value="2"/>
</dbReference>
<dbReference type="PROSITE" id="PS50026">
    <property type="entry name" value="EGF_3"/>
    <property type="match status" value="1"/>
</dbReference>
<feature type="domain" description="Fibronectin type-III" evidence="12">
    <location>
        <begin position="534"/>
        <end position="636"/>
    </location>
</feature>
<dbReference type="GO" id="GO:0016020">
    <property type="term" value="C:membrane"/>
    <property type="evidence" value="ECO:0007669"/>
    <property type="project" value="UniProtKB-SubCell"/>
</dbReference>
<dbReference type="CDD" id="cd00063">
    <property type="entry name" value="FN3"/>
    <property type="match status" value="5"/>
</dbReference>
<dbReference type="InterPro" id="IPR029021">
    <property type="entry name" value="Prot-tyrosine_phosphatase-like"/>
</dbReference>
<feature type="domain" description="Fibronectin type-III" evidence="12">
    <location>
        <begin position="641"/>
        <end position="742"/>
    </location>
</feature>
<dbReference type="InterPro" id="IPR036116">
    <property type="entry name" value="FN3_sf"/>
</dbReference>
<dbReference type="InterPro" id="IPR003961">
    <property type="entry name" value="FN3_dom"/>
</dbReference>
<keyword evidence="13" id="KW-0675">Receptor</keyword>
<evidence type="ECO:0000259" key="11">
    <source>
        <dbReference type="PROSITE" id="PS50835"/>
    </source>
</evidence>
<keyword evidence="6" id="KW-0245">EGF-like domain</keyword>
<comment type="caution">
    <text evidence="13">The sequence shown here is derived from an EMBL/GenBank/DDBJ whole genome shotgun (WGS) entry which is preliminary data.</text>
</comment>
<proteinExistence type="predicted"/>
<organism evidence="13 14">
    <name type="scientific">Holothuria leucospilota</name>
    <name type="common">Black long sea cucumber</name>
    <name type="synonym">Mertensiothuria leucospilota</name>
    <dbReference type="NCBI Taxonomy" id="206669"/>
    <lineage>
        <taxon>Eukaryota</taxon>
        <taxon>Metazoa</taxon>
        <taxon>Echinodermata</taxon>
        <taxon>Eleutherozoa</taxon>
        <taxon>Echinozoa</taxon>
        <taxon>Holothuroidea</taxon>
        <taxon>Aspidochirotacea</taxon>
        <taxon>Aspidochirotida</taxon>
        <taxon>Holothuriidae</taxon>
        <taxon>Holothuria</taxon>
    </lineage>
</organism>
<dbReference type="PROSITE" id="PS50835">
    <property type="entry name" value="IG_LIKE"/>
    <property type="match status" value="1"/>
</dbReference>
<evidence type="ECO:0000313" key="13">
    <source>
        <dbReference type="EMBL" id="KAJ8040194.1"/>
    </source>
</evidence>
<feature type="domain" description="Fibronectin type-III" evidence="12">
    <location>
        <begin position="745"/>
        <end position="849"/>
    </location>
</feature>
<sequence>MREKMAYKLYILMISMGCCFLWIYGQETEQVQMTVLSFNNFLSEEDSHYQCRLRPPYYNHHEVTVESLRTGWTRNTARDNPDPPDAVYQRSTHSHYKVQMLNNDKNDAFGVFGCNATKDGKRETIISTVRMRSNADIVPSNSLFTQTVSIGDKNVNISMNITSDEIRADQLRWRHNNNSFWSGSTPGNDPNFDVVTLSLNESIELQHAGIYECHKQGERDSAKHGLNLLIVRACPYTRWGPPACEGICDSCYNGGICDEITGRCVCAPGFEGRNCLTGNAFLVAVTDMAMIVSRDVRTMEIPKTNARKLYFVWCIHSVVDVTLAFGDWAVIQLVMQTPSGPAACSPATVRLIDVISIQVHVKEQIPVATLDGLVHFAKNVSTETLDPLVTRNATVLQERVTETQDFARGVGVYHSGLTYFLHIPVKQKRTIITSLERASYTRVNPNVAFPLNCSAVEGPGGNLSDFEVVLSRIRNSFVDTNIALNNTLETSTTITGFFTVSGVDQDVNLYCQLRNKSNKEIVAVLTVGVDLYELPQLLNAPVAETTTNSSLTVRWSAWDGATDVGDPPILEYIPYYKKQGETWTSRNRVPRNGLLQFTLDNLDPDIQYSFSVVTIREGEGGEGPMSPTLDVKTICAVPLNGPNDVVANIAGDEQELVNISWQYPLYRDIRCRNGTQKFNIYVTSTSSPSNDENLVEVTDTTATFKIITILEIGKEYTFYMTFTTEGGESRRSNQVTHLLPVLPQLPLAPIATNITTTEMAISWIAWDAERNNGTAPVVSYNLYHKFTSDREWNVPDSYSVIDGKDEYFVTVRDLRPDTRYDFSVAAVRQGQGGEGPKSPALKEQKTICDVPASGPQNVIANIAGENQQQVKISWKPPRNSAIRCREGVMMFKIYYSVTSPTPRDGNIIEITDSSATFYVFDGLEVEKEYVFEMTVTTEGGESTRSNQAQHLVPKLPELSVAPRLSYVTPTTMTITWTAWDETRDVGTPPIVSYDIYYKLSDFLDWNKIPYNARDGVDIYYATVEDLTPDTLYDFRVAAVREGYRGNGRPSPPLENQKTLCDVPLSGPYDVFADIAGENQELVNISWKAPANFNIRCKGGVMKFTIYYSLTQSNNEGSEKVGSEETWSIIEGLTVGEQYVFAMTLTTEGGESRRSNQLWHLVPELPMLQRGLSSKDNGCDAITITWHSWDEDKDKGSPPIVEYIPYHRKSSTKLDWIKGDTLSHISNQTTREYTFKNLIGREIYEFAIAVVREHDGEGEKRTYEEKISKCPVSTGAIIGSTLGSLLFVVLVTAVIILWKRRKTIGKAKNKKEEPRGVVNSAFTAELLESSTTSESEEEAIYINAERPEPILLVELENYIKNTALEQQFLMFKNESQFPIDVGTKEENKTKNRFRNMIAYDHSRVVLPEKDDDPHSNYYNANYIKNSNGKIGFIASQGPNKASVEDFWRMVWTKKVANIVMLTNLVEKGKDRCFRYWPNSVGETTAFGTVKVKWQSSDQYANFDVRDYKIIVVSTYYHVNDDGLLTSKSLLCGQFISNLPQEKKIHRVCNWHFKTWPDKDIPDQPSPLIEFAGRVKKHQEKETAPLLVHCSAGVGRTGTFIALCSLIDVVKTSEKIDVYGFVEQMRLDRINMVQTAKQYRFLHECLFEVYLTGDTAIPFNMLKTFDVTSQGKKLGREFKVH</sequence>
<evidence type="ECO:0000256" key="6">
    <source>
        <dbReference type="PROSITE-ProRule" id="PRU00076"/>
    </source>
</evidence>
<dbReference type="SMART" id="SM00060">
    <property type="entry name" value="FN3"/>
    <property type="match status" value="7"/>
</dbReference>
<evidence type="ECO:0000259" key="12">
    <source>
        <dbReference type="PROSITE" id="PS50853"/>
    </source>
</evidence>
<feature type="domain" description="Ig-like" evidence="11">
    <location>
        <begin position="139"/>
        <end position="213"/>
    </location>
</feature>
<dbReference type="InterPro" id="IPR003595">
    <property type="entry name" value="Tyr_Pase_cat"/>
</dbReference>